<evidence type="ECO:0000313" key="2">
    <source>
        <dbReference type="EMBL" id="KAF0893860.1"/>
    </source>
</evidence>
<proteinExistence type="predicted"/>
<keyword evidence="3" id="KW-1185">Reference proteome</keyword>
<name>A0A6G1C103_9ORYZ</name>
<evidence type="ECO:0000256" key="1">
    <source>
        <dbReference type="SAM" id="MobiDB-lite"/>
    </source>
</evidence>
<feature type="non-terminal residue" evidence="2">
    <location>
        <position position="66"/>
    </location>
</feature>
<protein>
    <submittedName>
        <fullName evidence="2">Uncharacterized protein</fullName>
    </submittedName>
</protein>
<dbReference type="Proteomes" id="UP000479710">
    <property type="component" value="Unassembled WGS sequence"/>
</dbReference>
<feature type="region of interest" description="Disordered" evidence="1">
    <location>
        <begin position="1"/>
        <end position="66"/>
    </location>
</feature>
<accession>A0A6G1C103</accession>
<sequence>MSTGQCVPARRPFPRPRREIHARPPPLPQTSSSDPTRLTAAIVKLSSSPHSVPAPPRDCATGGKVA</sequence>
<evidence type="ECO:0000313" key="3">
    <source>
        <dbReference type="Proteomes" id="UP000479710"/>
    </source>
</evidence>
<dbReference type="AlphaFoldDB" id="A0A6G1C103"/>
<gene>
    <name evidence="2" type="ORF">E2562_031397</name>
</gene>
<reference evidence="2 3" key="1">
    <citation type="submission" date="2019-11" db="EMBL/GenBank/DDBJ databases">
        <title>Whole genome sequence of Oryza granulata.</title>
        <authorList>
            <person name="Li W."/>
        </authorList>
    </citation>
    <scope>NUCLEOTIDE SEQUENCE [LARGE SCALE GENOMIC DNA]</scope>
    <source>
        <strain evidence="3">cv. Menghai</strain>
        <tissue evidence="2">Leaf</tissue>
    </source>
</reference>
<organism evidence="2 3">
    <name type="scientific">Oryza meyeriana var. granulata</name>
    <dbReference type="NCBI Taxonomy" id="110450"/>
    <lineage>
        <taxon>Eukaryota</taxon>
        <taxon>Viridiplantae</taxon>
        <taxon>Streptophyta</taxon>
        <taxon>Embryophyta</taxon>
        <taxon>Tracheophyta</taxon>
        <taxon>Spermatophyta</taxon>
        <taxon>Magnoliopsida</taxon>
        <taxon>Liliopsida</taxon>
        <taxon>Poales</taxon>
        <taxon>Poaceae</taxon>
        <taxon>BOP clade</taxon>
        <taxon>Oryzoideae</taxon>
        <taxon>Oryzeae</taxon>
        <taxon>Oryzinae</taxon>
        <taxon>Oryza</taxon>
        <taxon>Oryza meyeriana</taxon>
    </lineage>
</organism>
<comment type="caution">
    <text evidence="2">The sequence shown here is derived from an EMBL/GenBank/DDBJ whole genome shotgun (WGS) entry which is preliminary data.</text>
</comment>
<dbReference type="EMBL" id="SPHZ02000011">
    <property type="protein sequence ID" value="KAF0893860.1"/>
    <property type="molecule type" value="Genomic_DNA"/>
</dbReference>